<dbReference type="EMBL" id="GBXM01085889">
    <property type="protein sequence ID" value="JAH22688.1"/>
    <property type="molecule type" value="Transcribed_RNA"/>
</dbReference>
<dbReference type="EMBL" id="GBXM01089395">
    <property type="protein sequence ID" value="JAH19182.1"/>
    <property type="molecule type" value="Transcribed_RNA"/>
</dbReference>
<reference evidence="2" key="1">
    <citation type="submission" date="2014-11" db="EMBL/GenBank/DDBJ databases">
        <authorList>
            <person name="Amaro Gonzalez C."/>
        </authorList>
    </citation>
    <scope>NUCLEOTIDE SEQUENCE</scope>
</reference>
<evidence type="ECO:0000313" key="2">
    <source>
        <dbReference type="EMBL" id="JAH19182.1"/>
    </source>
</evidence>
<proteinExistence type="predicted"/>
<sequence length="49" mass="5505">MVPLLKSGSFHRTSGRVGKKHSYNQVLCTNLAHLTTWGQQHTASREGRQ</sequence>
<reference evidence="2" key="2">
    <citation type="journal article" date="2015" name="Fish Shellfish Immunol.">
        <title>Early steps in the European eel (Anguilla anguilla)-Vibrio vulnificus interaction in the gills: Role of the RtxA13 toxin.</title>
        <authorList>
            <person name="Callol A."/>
            <person name="Pajuelo D."/>
            <person name="Ebbesson L."/>
            <person name="Teles M."/>
            <person name="MacKenzie S."/>
            <person name="Amaro C."/>
        </authorList>
    </citation>
    <scope>NUCLEOTIDE SEQUENCE</scope>
</reference>
<feature type="region of interest" description="Disordered" evidence="1">
    <location>
        <begin position="1"/>
        <end position="22"/>
    </location>
</feature>
<name>A0A0E9QRW7_ANGAN</name>
<feature type="compositionally biased region" description="Basic residues" evidence="1">
    <location>
        <begin position="13"/>
        <end position="22"/>
    </location>
</feature>
<organism evidence="2">
    <name type="scientific">Anguilla anguilla</name>
    <name type="common">European freshwater eel</name>
    <name type="synonym">Muraena anguilla</name>
    <dbReference type="NCBI Taxonomy" id="7936"/>
    <lineage>
        <taxon>Eukaryota</taxon>
        <taxon>Metazoa</taxon>
        <taxon>Chordata</taxon>
        <taxon>Craniata</taxon>
        <taxon>Vertebrata</taxon>
        <taxon>Euteleostomi</taxon>
        <taxon>Actinopterygii</taxon>
        <taxon>Neopterygii</taxon>
        <taxon>Teleostei</taxon>
        <taxon>Anguilliformes</taxon>
        <taxon>Anguillidae</taxon>
        <taxon>Anguilla</taxon>
    </lineage>
</organism>
<accession>A0A0E9QRW7</accession>
<evidence type="ECO:0000256" key="1">
    <source>
        <dbReference type="SAM" id="MobiDB-lite"/>
    </source>
</evidence>
<protein>
    <submittedName>
        <fullName evidence="2">Uncharacterized protein</fullName>
    </submittedName>
</protein>
<dbReference type="AlphaFoldDB" id="A0A0E9QRW7"/>